<reference evidence="1 2" key="1">
    <citation type="journal article" date="2016" name="Nat. Commun.">
        <title>Extremotolerant tardigrade genome and improved radiotolerance of human cultured cells by tardigrade-unique protein.</title>
        <authorList>
            <person name="Hashimoto T."/>
            <person name="Horikawa D.D."/>
            <person name="Saito Y."/>
            <person name="Kuwahara H."/>
            <person name="Kozuka-Hata H."/>
            <person name="Shin-I T."/>
            <person name="Minakuchi Y."/>
            <person name="Ohishi K."/>
            <person name="Motoyama A."/>
            <person name="Aizu T."/>
            <person name="Enomoto A."/>
            <person name="Kondo K."/>
            <person name="Tanaka S."/>
            <person name="Hara Y."/>
            <person name="Koshikawa S."/>
            <person name="Sagara H."/>
            <person name="Miura T."/>
            <person name="Yokobori S."/>
            <person name="Miyagawa K."/>
            <person name="Suzuki Y."/>
            <person name="Kubo T."/>
            <person name="Oyama M."/>
            <person name="Kohara Y."/>
            <person name="Fujiyama A."/>
            <person name="Arakawa K."/>
            <person name="Katayama T."/>
            <person name="Toyoda A."/>
            <person name="Kunieda T."/>
        </authorList>
    </citation>
    <scope>NUCLEOTIDE SEQUENCE [LARGE SCALE GENOMIC DNA]</scope>
    <source>
        <strain evidence="1 2">YOKOZUNA-1</strain>
    </source>
</reference>
<proteinExistence type="predicted"/>
<evidence type="ECO:0000313" key="1">
    <source>
        <dbReference type="EMBL" id="GAU90649.1"/>
    </source>
</evidence>
<accession>A0A1D1ULP0</accession>
<evidence type="ECO:0000313" key="2">
    <source>
        <dbReference type="Proteomes" id="UP000186922"/>
    </source>
</evidence>
<protein>
    <submittedName>
        <fullName evidence="1">Uncharacterized protein</fullName>
    </submittedName>
</protein>
<sequence length="56" mass="6083">MATASGAELMTGSMDLIKDRVRNSGMSEHAVVQHAKPNSHIVNNEKTCEDVELNSK</sequence>
<dbReference type="AlphaFoldDB" id="A0A1D1ULP0"/>
<organism evidence="1 2">
    <name type="scientific">Ramazzottius varieornatus</name>
    <name type="common">Water bear</name>
    <name type="synonym">Tardigrade</name>
    <dbReference type="NCBI Taxonomy" id="947166"/>
    <lineage>
        <taxon>Eukaryota</taxon>
        <taxon>Metazoa</taxon>
        <taxon>Ecdysozoa</taxon>
        <taxon>Tardigrada</taxon>
        <taxon>Eutardigrada</taxon>
        <taxon>Parachela</taxon>
        <taxon>Hypsibioidea</taxon>
        <taxon>Ramazzottiidae</taxon>
        <taxon>Ramazzottius</taxon>
    </lineage>
</organism>
<dbReference type="Proteomes" id="UP000186922">
    <property type="component" value="Unassembled WGS sequence"/>
</dbReference>
<keyword evidence="2" id="KW-1185">Reference proteome</keyword>
<comment type="caution">
    <text evidence="1">The sequence shown here is derived from an EMBL/GenBank/DDBJ whole genome shotgun (WGS) entry which is preliminary data.</text>
</comment>
<dbReference type="EMBL" id="BDGG01000001">
    <property type="protein sequence ID" value="GAU90649.1"/>
    <property type="molecule type" value="Genomic_DNA"/>
</dbReference>
<gene>
    <name evidence="1" type="primary">RvY_03038-1</name>
    <name evidence="1" type="synonym">RvY_03038.1</name>
    <name evidence="1" type="ORF">RvY_03038</name>
</gene>
<name>A0A1D1ULP0_RAMVA</name>